<dbReference type="KEGG" id="dli:dnl_01450"/>
<organism evidence="1 2">
    <name type="scientific">Desulfonema limicola</name>
    <dbReference type="NCBI Taxonomy" id="45656"/>
    <lineage>
        <taxon>Bacteria</taxon>
        <taxon>Pseudomonadati</taxon>
        <taxon>Thermodesulfobacteriota</taxon>
        <taxon>Desulfobacteria</taxon>
        <taxon>Desulfobacterales</taxon>
        <taxon>Desulfococcaceae</taxon>
        <taxon>Desulfonema</taxon>
    </lineage>
</organism>
<proteinExistence type="predicted"/>
<dbReference type="EMBL" id="CP061799">
    <property type="protein sequence ID" value="QTA77942.1"/>
    <property type="molecule type" value="Genomic_DNA"/>
</dbReference>
<name>A0A975B363_9BACT</name>
<dbReference type="Pfam" id="PF13646">
    <property type="entry name" value="HEAT_2"/>
    <property type="match status" value="1"/>
</dbReference>
<dbReference type="AlphaFoldDB" id="A0A975B363"/>
<keyword evidence="2" id="KW-1185">Reference proteome</keyword>
<dbReference type="Proteomes" id="UP000663720">
    <property type="component" value="Chromosome"/>
</dbReference>
<evidence type="ECO:0000313" key="1">
    <source>
        <dbReference type="EMBL" id="QTA77942.1"/>
    </source>
</evidence>
<dbReference type="SUPFAM" id="SSF48371">
    <property type="entry name" value="ARM repeat"/>
    <property type="match status" value="1"/>
</dbReference>
<dbReference type="InterPro" id="IPR016024">
    <property type="entry name" value="ARM-type_fold"/>
</dbReference>
<evidence type="ECO:0000313" key="2">
    <source>
        <dbReference type="Proteomes" id="UP000663720"/>
    </source>
</evidence>
<reference evidence="1" key="1">
    <citation type="journal article" date="2021" name="Microb. Physiol.">
        <title>Proteogenomic Insights into the Physiology of Marine, Sulfate-Reducing, Filamentous Desulfonema limicola and Desulfonema magnum.</title>
        <authorList>
            <person name="Schnaars V."/>
            <person name="Wohlbrand L."/>
            <person name="Scheve S."/>
            <person name="Hinrichs C."/>
            <person name="Reinhardt R."/>
            <person name="Rabus R."/>
        </authorList>
    </citation>
    <scope>NUCLEOTIDE SEQUENCE</scope>
    <source>
        <strain evidence="1">5ac10</strain>
    </source>
</reference>
<sequence>MDHIVQALNSNDETQRIYAAQDMGEQNDPEMAAPLVQRLLIEKSQIVKDAIVFNLSKIPCTRIYEKLFEMFDSHDAFIRNAAVTVFGSEKDEAIGFLTAHLDHANREIRKLILDALYTTGTYESVLAIRAGLHDPSVNVQITAAEYLGILEDKDSIDDMVKLIEQKEPMLRFALLDALSCMKESGIIKKVMDVLGAGDDINKLDPLYIPGIIKLAAKSGDLDFICDVFENISNSNIYADDIMRAVGETKLRFKNILEECCILEMTTAIAKDKNLRDNVRYNAVELLLGDEKGLLDSKELLALGTSLISEPSMIFVGVRVLVRSKEPEGIELVKTIRSETKDEEIRALCEELIGNLPEKILSEKHGG</sequence>
<dbReference type="InterPro" id="IPR011989">
    <property type="entry name" value="ARM-like"/>
</dbReference>
<protein>
    <submittedName>
        <fullName evidence="1">Armadillo-type fold superfamily protein</fullName>
    </submittedName>
</protein>
<gene>
    <name evidence="1" type="ORF">dnl_01450</name>
</gene>
<accession>A0A975B363</accession>
<dbReference type="Gene3D" id="1.25.10.10">
    <property type="entry name" value="Leucine-rich Repeat Variant"/>
    <property type="match status" value="1"/>
</dbReference>
<dbReference type="RefSeq" id="WP_207689860.1">
    <property type="nucleotide sequence ID" value="NZ_CP061799.1"/>
</dbReference>